<name>A0ABX3X2E5_9BRAD</name>
<dbReference type="RefSeq" id="WP_083926379.1">
    <property type="nucleotide sequence ID" value="NZ_NAFJ01000147.1"/>
</dbReference>
<sequence>MTIWSRAISLAGNYALAPLLGKNSTSTYWYLPDPPNIKTKEDLARYHNFKPSPFYVVDYRSRVSYKFTSPDRILRLPYPEPIGPQVNPEAAFQCALGWHDCYVLDRTKAAREQFFLYADYFADQQTPAGDFSYLFDWFENTAPWHSALAQSRGASMMLRAYLLSGNDRYMRAALLSLDRFDVDCADGGYQAIFEPEGVVYFEEYPKEKNAVINGFMASLFALYELGHWLDNRRCRDIFDLGVHSLERMLPYYTLPWWTLYDRGADAGKNVHSPRYQKMVIGYLQVLSMLSNNPTIYNYAKLWARLNTPQNRTRAYLIKARRKLLYR</sequence>
<dbReference type="Proteomes" id="UP000193884">
    <property type="component" value="Unassembled WGS sequence"/>
</dbReference>
<evidence type="ECO:0000313" key="2">
    <source>
        <dbReference type="EMBL" id="OSJ28042.1"/>
    </source>
</evidence>
<dbReference type="PANTHER" id="PTHR13174:SF3">
    <property type="entry name" value="D-GLUCURONYL C5-EPIMERASE"/>
    <property type="match status" value="1"/>
</dbReference>
<dbReference type="PANTHER" id="PTHR13174">
    <property type="entry name" value="D-GLUCURONYL C5-EPIMERASE"/>
    <property type="match status" value="1"/>
</dbReference>
<organism evidence="2 3">
    <name type="scientific">Bradyrhizobium canariense</name>
    <dbReference type="NCBI Taxonomy" id="255045"/>
    <lineage>
        <taxon>Bacteria</taxon>
        <taxon>Pseudomonadati</taxon>
        <taxon>Pseudomonadota</taxon>
        <taxon>Alphaproteobacteria</taxon>
        <taxon>Hyphomicrobiales</taxon>
        <taxon>Nitrobacteraceae</taxon>
        <taxon>Bradyrhizobium</taxon>
    </lineage>
</organism>
<accession>A0ABX3X2E5</accession>
<dbReference type="InterPro" id="IPR039721">
    <property type="entry name" value="C5-epimerase"/>
</dbReference>
<dbReference type="EMBL" id="NAFK01000162">
    <property type="protein sequence ID" value="OSJ28042.1"/>
    <property type="molecule type" value="Genomic_DNA"/>
</dbReference>
<reference evidence="2 3" key="1">
    <citation type="submission" date="2017-03" db="EMBL/GenBank/DDBJ databases">
        <title>Whole genome sequences of fourteen strains of Bradyrhizobium canariense and one strain of Bradyrhizobium japonicum isolated from Lupinus (Papilionoideae: Genisteae) species in Algeria.</title>
        <authorList>
            <person name="Crovadore J."/>
            <person name="Chekireb D."/>
            <person name="Brachmann A."/>
            <person name="Chablais R."/>
            <person name="Cochard B."/>
            <person name="Lefort F."/>
        </authorList>
    </citation>
    <scope>NUCLEOTIDE SEQUENCE [LARGE SCALE GENOMIC DNA]</scope>
    <source>
        <strain evidence="2 3">UBMAN05</strain>
    </source>
</reference>
<proteinExistence type="predicted"/>
<protein>
    <recommendedName>
        <fullName evidence="1">D-glucuronyl C5-epimerase C-terminal domain-containing protein</fullName>
    </recommendedName>
</protein>
<dbReference type="Pfam" id="PF06662">
    <property type="entry name" value="C5-epim_C"/>
    <property type="match status" value="1"/>
</dbReference>
<keyword evidence="3" id="KW-1185">Reference proteome</keyword>
<feature type="domain" description="D-glucuronyl C5-epimerase C-terminal" evidence="1">
    <location>
        <begin position="140"/>
        <end position="303"/>
    </location>
</feature>
<evidence type="ECO:0000259" key="1">
    <source>
        <dbReference type="Pfam" id="PF06662"/>
    </source>
</evidence>
<gene>
    <name evidence="2" type="ORF">BST63_17865</name>
</gene>
<comment type="caution">
    <text evidence="2">The sequence shown here is derived from an EMBL/GenBank/DDBJ whole genome shotgun (WGS) entry which is preliminary data.</text>
</comment>
<evidence type="ECO:0000313" key="3">
    <source>
        <dbReference type="Proteomes" id="UP000193884"/>
    </source>
</evidence>
<dbReference type="InterPro" id="IPR010598">
    <property type="entry name" value="C5-epim_C"/>
</dbReference>